<sequence>MLAFKGISELVTRGDRNISYFPTLLPSPIERRAEQKLQPKGNFFDYGNSWSQLNKRKRIYPSSVDLNHTITYGVLMAFHSAAGTRGTMGHSIQSKQVLGMDETPAQGPQFSLGGRTKDLWKSGLPCPHGQRNSVLREEFRGLIVARTSFSF</sequence>
<protein>
    <submittedName>
        <fullName evidence="1">Uncharacterized protein</fullName>
    </submittedName>
</protein>
<evidence type="ECO:0000313" key="2">
    <source>
        <dbReference type="Proteomes" id="UP001396334"/>
    </source>
</evidence>
<dbReference type="EMBL" id="JBBPBN010000001">
    <property type="protein sequence ID" value="KAK9045852.1"/>
    <property type="molecule type" value="Genomic_DNA"/>
</dbReference>
<evidence type="ECO:0000313" key="1">
    <source>
        <dbReference type="EMBL" id="KAK9045852.1"/>
    </source>
</evidence>
<organism evidence="1 2">
    <name type="scientific">Hibiscus sabdariffa</name>
    <name type="common">roselle</name>
    <dbReference type="NCBI Taxonomy" id="183260"/>
    <lineage>
        <taxon>Eukaryota</taxon>
        <taxon>Viridiplantae</taxon>
        <taxon>Streptophyta</taxon>
        <taxon>Embryophyta</taxon>
        <taxon>Tracheophyta</taxon>
        <taxon>Spermatophyta</taxon>
        <taxon>Magnoliopsida</taxon>
        <taxon>eudicotyledons</taxon>
        <taxon>Gunneridae</taxon>
        <taxon>Pentapetalae</taxon>
        <taxon>rosids</taxon>
        <taxon>malvids</taxon>
        <taxon>Malvales</taxon>
        <taxon>Malvaceae</taxon>
        <taxon>Malvoideae</taxon>
        <taxon>Hibiscus</taxon>
    </lineage>
</organism>
<name>A0ABR2U835_9ROSI</name>
<comment type="caution">
    <text evidence="1">The sequence shown here is derived from an EMBL/GenBank/DDBJ whole genome shotgun (WGS) entry which is preliminary data.</text>
</comment>
<accession>A0ABR2U835</accession>
<gene>
    <name evidence="1" type="ORF">V6N11_051757</name>
</gene>
<reference evidence="1 2" key="1">
    <citation type="journal article" date="2024" name="G3 (Bethesda)">
        <title>Genome assembly of Hibiscus sabdariffa L. provides insights into metabolisms of medicinal natural products.</title>
        <authorList>
            <person name="Kim T."/>
        </authorList>
    </citation>
    <scope>NUCLEOTIDE SEQUENCE [LARGE SCALE GENOMIC DNA]</scope>
    <source>
        <strain evidence="1">TK-2024</strain>
        <tissue evidence="1">Old leaves</tissue>
    </source>
</reference>
<dbReference type="Proteomes" id="UP001396334">
    <property type="component" value="Unassembled WGS sequence"/>
</dbReference>
<keyword evidence="2" id="KW-1185">Reference proteome</keyword>
<proteinExistence type="predicted"/>